<accession>A0ABS4G1B4</accession>
<name>A0ABS4G1B4_9CLOT</name>
<dbReference type="Gene3D" id="1.20.140.10">
    <property type="entry name" value="Butyryl-CoA Dehydrogenase, subunit A, domain 3"/>
    <property type="match status" value="1"/>
</dbReference>
<evidence type="ECO:0000313" key="12">
    <source>
        <dbReference type="EMBL" id="MBP1918339.1"/>
    </source>
</evidence>
<evidence type="ECO:0000256" key="5">
    <source>
        <dbReference type="ARBA" id="ARBA00022723"/>
    </source>
</evidence>
<evidence type="ECO:0000256" key="8">
    <source>
        <dbReference type="ARBA" id="ARBA00023002"/>
    </source>
</evidence>
<dbReference type="EC" id="1.7.2.2" evidence="3"/>
<evidence type="ECO:0000256" key="9">
    <source>
        <dbReference type="ARBA" id="ARBA00023004"/>
    </source>
</evidence>
<keyword evidence="5" id="KW-0479">Metal-binding</keyword>
<dbReference type="RefSeq" id="WP_209458577.1">
    <property type="nucleotide sequence ID" value="NZ_JAGGKC010000005.1"/>
</dbReference>
<evidence type="ECO:0000256" key="7">
    <source>
        <dbReference type="ARBA" id="ARBA00022837"/>
    </source>
</evidence>
<comment type="caution">
    <text evidence="12">The sequence shown here is derived from an EMBL/GenBank/DDBJ whole genome shotgun (WGS) entry which is preliminary data.</text>
</comment>
<gene>
    <name evidence="12" type="ORF">J2Z34_000811</name>
</gene>
<dbReference type="Pfam" id="PF02335">
    <property type="entry name" value="Cytochrom_C552"/>
    <property type="match status" value="1"/>
</dbReference>
<keyword evidence="13" id="KW-1185">Reference proteome</keyword>
<keyword evidence="4" id="KW-0349">Heme</keyword>
<comment type="catalytic activity">
    <reaction evidence="10">
        <text>6 Fe(III)-[cytochrome c] + NH4(+) + 2 H2O = 6 Fe(II)-[cytochrome c] + nitrite + 8 H(+)</text>
        <dbReference type="Rhea" id="RHEA:13089"/>
        <dbReference type="Rhea" id="RHEA-COMP:10350"/>
        <dbReference type="Rhea" id="RHEA-COMP:14399"/>
        <dbReference type="ChEBI" id="CHEBI:15377"/>
        <dbReference type="ChEBI" id="CHEBI:15378"/>
        <dbReference type="ChEBI" id="CHEBI:16301"/>
        <dbReference type="ChEBI" id="CHEBI:28938"/>
        <dbReference type="ChEBI" id="CHEBI:29033"/>
        <dbReference type="ChEBI" id="CHEBI:29034"/>
        <dbReference type="EC" id="1.7.2.2"/>
    </reaction>
</comment>
<evidence type="ECO:0000313" key="13">
    <source>
        <dbReference type="Proteomes" id="UP001519271"/>
    </source>
</evidence>
<comment type="subcellular location">
    <subcellularLocation>
        <location evidence="1">Cell envelope</location>
    </subcellularLocation>
</comment>
<protein>
    <recommendedName>
        <fullName evidence="3">nitrite reductase (cytochrome; ammonia-forming)</fullName>
        <ecNumber evidence="3">1.7.2.2</ecNumber>
    </recommendedName>
</protein>
<evidence type="ECO:0000256" key="11">
    <source>
        <dbReference type="SAM" id="SignalP"/>
    </source>
</evidence>
<dbReference type="GO" id="GO:0042279">
    <property type="term" value="F:nitrite reductase (cytochrome, ammonia-forming) activity"/>
    <property type="evidence" value="ECO:0007669"/>
    <property type="project" value="UniProtKB-EC"/>
</dbReference>
<dbReference type="SUPFAM" id="SSF48695">
    <property type="entry name" value="Multiheme cytochromes"/>
    <property type="match status" value="1"/>
</dbReference>
<dbReference type="InterPro" id="IPR036280">
    <property type="entry name" value="Multihaem_cyt_sf"/>
</dbReference>
<feature type="chain" id="PRO_5045677964" description="nitrite reductase (cytochrome; ammonia-forming)" evidence="11">
    <location>
        <begin position="24"/>
        <end position="391"/>
    </location>
</feature>
<evidence type="ECO:0000256" key="3">
    <source>
        <dbReference type="ARBA" id="ARBA00011887"/>
    </source>
</evidence>
<keyword evidence="9" id="KW-0408">Iron</keyword>
<comment type="similarity">
    <text evidence="2">Belongs to the cytochrome c-552 family.</text>
</comment>
<reference evidence="12 13" key="1">
    <citation type="submission" date="2021-03" db="EMBL/GenBank/DDBJ databases">
        <title>Genomic Encyclopedia of Type Strains, Phase IV (KMG-IV): sequencing the most valuable type-strain genomes for metagenomic binning, comparative biology and taxonomic classification.</title>
        <authorList>
            <person name="Goeker M."/>
        </authorList>
    </citation>
    <scope>NUCLEOTIDE SEQUENCE [LARGE SCALE GENOMIC DNA]</scope>
    <source>
        <strain evidence="12 13">DSM 6139</strain>
    </source>
</reference>
<dbReference type="PROSITE" id="PS51257">
    <property type="entry name" value="PROKAR_LIPOPROTEIN"/>
    <property type="match status" value="1"/>
</dbReference>
<evidence type="ECO:0000256" key="4">
    <source>
        <dbReference type="ARBA" id="ARBA00022617"/>
    </source>
</evidence>
<dbReference type="EMBL" id="JAGGKC010000005">
    <property type="protein sequence ID" value="MBP1918339.1"/>
    <property type="molecule type" value="Genomic_DNA"/>
</dbReference>
<keyword evidence="8 12" id="KW-0560">Oxidoreductase</keyword>
<dbReference type="Proteomes" id="UP001519271">
    <property type="component" value="Unassembled WGS sequence"/>
</dbReference>
<dbReference type="PANTHER" id="PTHR30633">
    <property type="entry name" value="CYTOCHROME C-552 RESPIRATORY NITRITE REDUCTASE"/>
    <property type="match status" value="1"/>
</dbReference>
<dbReference type="PANTHER" id="PTHR30633:SF0">
    <property type="entry name" value="CYTOCHROME C-552"/>
    <property type="match status" value="1"/>
</dbReference>
<dbReference type="Gene3D" id="1.10.1130.10">
    <property type="entry name" value="Flavocytochrome C3, Chain A"/>
    <property type="match status" value="1"/>
</dbReference>
<dbReference type="CDD" id="cd00548">
    <property type="entry name" value="NrfA-like"/>
    <property type="match status" value="1"/>
</dbReference>
<sequence>MRRKLLLLIFVSALFILAGCSSKEDEMISAKDWQSKHPDVYATYLENSQMNATAYGGSIQTDYLEKHPYLKEFYEGYGFSKEYLGARGHLYALEDVIATERPKAAASCLACKTSDFVALLNKEGMKANSLDFAATVKEDFETISCYDCHMNEPGVVNVTRAHLTTALTAAKAEIAPGQQACAQCHVEYYLAPDTKEVILPLAKGFDTDDMLAYYDGIGYSDWVHPRTGTELLKAQHPEFETYQGSIHSSMGVTCVACHMPEIKGEKLESFNSHHWTSPLLSIKESCLKCHSGETEASMTSMVESIQKGVYEKTEEVAAVIQQLITELDKAVKDGKLSKEKLDEVRELHRQAQFKWDFVFVENSEGFHNWEKSNKNLDEAKEIAQKALDLLK</sequence>
<organism evidence="12 13">
    <name type="scientific">Youngiibacter multivorans</name>
    <dbReference type="NCBI Taxonomy" id="937251"/>
    <lineage>
        <taxon>Bacteria</taxon>
        <taxon>Bacillati</taxon>
        <taxon>Bacillota</taxon>
        <taxon>Clostridia</taxon>
        <taxon>Eubacteriales</taxon>
        <taxon>Clostridiaceae</taxon>
        <taxon>Youngiibacter</taxon>
    </lineage>
</organism>
<proteinExistence type="inferred from homology"/>
<evidence type="ECO:0000256" key="2">
    <source>
        <dbReference type="ARBA" id="ARBA00009288"/>
    </source>
</evidence>
<feature type="signal peptide" evidence="11">
    <location>
        <begin position="1"/>
        <end position="23"/>
    </location>
</feature>
<keyword evidence="7" id="KW-0106">Calcium</keyword>
<evidence type="ECO:0000256" key="10">
    <source>
        <dbReference type="ARBA" id="ARBA00049131"/>
    </source>
</evidence>
<dbReference type="InterPro" id="IPR003321">
    <property type="entry name" value="Cyt_c552"/>
</dbReference>
<keyword evidence="6 11" id="KW-0732">Signal</keyword>
<dbReference type="PIRSF" id="PIRSF000243">
    <property type="entry name" value="Cyt_c552"/>
    <property type="match status" value="1"/>
</dbReference>
<evidence type="ECO:0000256" key="6">
    <source>
        <dbReference type="ARBA" id="ARBA00022729"/>
    </source>
</evidence>
<evidence type="ECO:0000256" key="1">
    <source>
        <dbReference type="ARBA" id="ARBA00004196"/>
    </source>
</evidence>